<gene>
    <name evidence="2" type="ORF">HW532_03790</name>
</gene>
<dbReference type="KEGG" id="kmn:HW532_03790"/>
<protein>
    <submittedName>
        <fullName evidence="2">Uncharacterized protein</fullName>
    </submittedName>
</protein>
<evidence type="ECO:0000313" key="3">
    <source>
        <dbReference type="Proteomes" id="UP000593594"/>
    </source>
</evidence>
<evidence type="ECO:0000256" key="1">
    <source>
        <dbReference type="SAM" id="Phobius"/>
    </source>
</evidence>
<sequence>MTRTDKMLAALAVCLFLVFLGIVIWFVREIDLVVVTLVVAGLAIYDFWLESRQQGGASGR</sequence>
<evidence type="ECO:0000313" key="2">
    <source>
        <dbReference type="EMBL" id="QPC41915.1"/>
    </source>
</evidence>
<dbReference type="AlphaFoldDB" id="A0A7S8C201"/>
<dbReference type="RefSeq" id="WP_213163142.1">
    <property type="nucleotide sequence ID" value="NZ_CP058214.1"/>
</dbReference>
<proteinExistence type="predicted"/>
<keyword evidence="1" id="KW-1133">Transmembrane helix</keyword>
<organism evidence="2 3">
    <name type="scientific">Kaustia mangrovi</name>
    <dbReference type="NCBI Taxonomy" id="2593653"/>
    <lineage>
        <taxon>Bacteria</taxon>
        <taxon>Pseudomonadati</taxon>
        <taxon>Pseudomonadota</taxon>
        <taxon>Alphaproteobacteria</taxon>
        <taxon>Hyphomicrobiales</taxon>
        <taxon>Parvibaculaceae</taxon>
        <taxon>Kaustia</taxon>
    </lineage>
</organism>
<keyword evidence="3" id="KW-1185">Reference proteome</keyword>
<dbReference type="EMBL" id="CP058214">
    <property type="protein sequence ID" value="QPC41915.1"/>
    <property type="molecule type" value="Genomic_DNA"/>
</dbReference>
<name>A0A7S8C201_9HYPH</name>
<accession>A0A7S8C201</accession>
<keyword evidence="1" id="KW-0472">Membrane</keyword>
<feature type="transmembrane region" description="Helical" evidence="1">
    <location>
        <begin position="32"/>
        <end position="49"/>
    </location>
</feature>
<feature type="transmembrane region" description="Helical" evidence="1">
    <location>
        <begin position="7"/>
        <end position="26"/>
    </location>
</feature>
<reference evidence="2 3" key="1">
    <citation type="submission" date="2020-06" db="EMBL/GenBank/DDBJ databases">
        <title>Genome sequence of 2 isolates from Red Sea Mangroves.</title>
        <authorList>
            <person name="Sefrji F."/>
            <person name="Michoud G."/>
            <person name="Merlino G."/>
            <person name="Daffonchio D."/>
        </authorList>
    </citation>
    <scope>NUCLEOTIDE SEQUENCE [LARGE SCALE GENOMIC DNA]</scope>
    <source>
        <strain evidence="2 3">R1DC25</strain>
    </source>
</reference>
<dbReference type="Proteomes" id="UP000593594">
    <property type="component" value="Chromosome"/>
</dbReference>
<keyword evidence="1" id="KW-0812">Transmembrane</keyword>